<organism evidence="1 2">
    <name type="scientific">Terrihabitans soli</name>
    <dbReference type="NCBI Taxonomy" id="708113"/>
    <lineage>
        <taxon>Bacteria</taxon>
        <taxon>Pseudomonadati</taxon>
        <taxon>Pseudomonadota</taxon>
        <taxon>Alphaproteobacteria</taxon>
        <taxon>Hyphomicrobiales</taxon>
        <taxon>Terrihabitans</taxon>
    </lineage>
</organism>
<dbReference type="RefSeq" id="WP_222876917.1">
    <property type="nucleotide sequence ID" value="NZ_AP023361.1"/>
</dbReference>
<dbReference type="KEGG" id="tso:IZ6_10170"/>
<dbReference type="EMBL" id="AP023361">
    <property type="protein sequence ID" value="BCJ90282.1"/>
    <property type="molecule type" value="Genomic_DNA"/>
</dbReference>
<evidence type="ECO:0000313" key="2">
    <source>
        <dbReference type="Proteomes" id="UP000515317"/>
    </source>
</evidence>
<name>A0A6S6QSN1_9HYPH</name>
<protein>
    <submittedName>
        <fullName evidence="1">Uncharacterized protein</fullName>
    </submittedName>
</protein>
<proteinExistence type="predicted"/>
<keyword evidence="2" id="KW-1185">Reference proteome</keyword>
<dbReference type="AlphaFoldDB" id="A0A6S6QSN1"/>
<accession>A0A6S6QSN1</accession>
<dbReference type="Proteomes" id="UP000515317">
    <property type="component" value="Chromosome"/>
</dbReference>
<gene>
    <name evidence="1" type="ORF">IZ6_10170</name>
</gene>
<reference evidence="1 2" key="1">
    <citation type="submission" date="2020-08" db="EMBL/GenBank/DDBJ databases">
        <title>Genome sequence of Rhizobiales bacterium strain IZ6.</title>
        <authorList>
            <person name="Nakai R."/>
            <person name="Naganuma T."/>
        </authorList>
    </citation>
    <scope>NUCLEOTIDE SEQUENCE [LARGE SCALE GENOMIC DNA]</scope>
    <source>
        <strain evidence="1 2">IZ6</strain>
    </source>
</reference>
<sequence>MTFSGAIKGYEGFTRRLAARVSVRIDALLGTPRRILTEHTDFVLGADAIPAPIAARAPVFRR</sequence>
<evidence type="ECO:0000313" key="1">
    <source>
        <dbReference type="EMBL" id="BCJ90282.1"/>
    </source>
</evidence>